<dbReference type="InterPro" id="IPR036597">
    <property type="entry name" value="Fido-like_dom_sf"/>
</dbReference>
<reference evidence="5" key="1">
    <citation type="submission" date="2016-10" db="EMBL/GenBank/DDBJ databases">
        <authorList>
            <person name="Varghese N."/>
            <person name="Submissions S."/>
        </authorList>
    </citation>
    <scope>NUCLEOTIDE SEQUENCE [LARGE SCALE GENOMIC DNA]</scope>
    <source>
        <strain evidence="5">DSM 15310</strain>
    </source>
</reference>
<dbReference type="PANTHER" id="PTHR13504:SF38">
    <property type="entry name" value="FIDO DOMAIN-CONTAINING PROTEIN"/>
    <property type="match status" value="1"/>
</dbReference>
<dbReference type="OrthoDB" id="9814400at2"/>
<dbReference type="InterPro" id="IPR040198">
    <property type="entry name" value="Fido_containing"/>
</dbReference>
<evidence type="ECO:0000259" key="3">
    <source>
        <dbReference type="PROSITE" id="PS51459"/>
    </source>
</evidence>
<keyword evidence="2" id="KW-0067">ATP-binding</keyword>
<dbReference type="PROSITE" id="PS51459">
    <property type="entry name" value="FIDO"/>
    <property type="match status" value="1"/>
</dbReference>
<dbReference type="GO" id="GO:0005524">
    <property type="term" value="F:ATP binding"/>
    <property type="evidence" value="ECO:0007669"/>
    <property type="project" value="UniProtKB-KW"/>
</dbReference>
<proteinExistence type="predicted"/>
<dbReference type="InterPro" id="IPR003812">
    <property type="entry name" value="Fido"/>
</dbReference>
<organism evidence="4 5">
    <name type="scientific">Hymenobacter actinosclerus</name>
    <dbReference type="NCBI Taxonomy" id="82805"/>
    <lineage>
        <taxon>Bacteria</taxon>
        <taxon>Pseudomonadati</taxon>
        <taxon>Bacteroidota</taxon>
        <taxon>Cytophagia</taxon>
        <taxon>Cytophagales</taxon>
        <taxon>Hymenobacteraceae</taxon>
        <taxon>Hymenobacter</taxon>
    </lineage>
</organism>
<dbReference type="Pfam" id="PF02661">
    <property type="entry name" value="Fic"/>
    <property type="match status" value="1"/>
</dbReference>
<name>A0A1I0JEA0_9BACT</name>
<dbReference type="AlphaFoldDB" id="A0A1I0JEA0"/>
<evidence type="ECO:0000313" key="5">
    <source>
        <dbReference type="Proteomes" id="UP000198697"/>
    </source>
</evidence>
<dbReference type="RefSeq" id="WP_092774293.1">
    <property type="nucleotide sequence ID" value="NZ_FOHS01000009.1"/>
</dbReference>
<feature type="domain" description="Fido" evidence="3">
    <location>
        <begin position="321"/>
        <end position="460"/>
    </location>
</feature>
<keyword evidence="2" id="KW-0547">Nucleotide-binding</keyword>
<evidence type="ECO:0000256" key="1">
    <source>
        <dbReference type="PIRSR" id="PIRSR640198-1"/>
    </source>
</evidence>
<keyword evidence="5" id="KW-1185">Reference proteome</keyword>
<feature type="binding site" evidence="2">
    <location>
        <begin position="399"/>
        <end position="406"/>
    </location>
    <ligand>
        <name>ATP</name>
        <dbReference type="ChEBI" id="CHEBI:30616"/>
    </ligand>
</feature>
<dbReference type="EMBL" id="FOHS01000009">
    <property type="protein sequence ID" value="SEU08187.1"/>
    <property type="molecule type" value="Genomic_DNA"/>
</dbReference>
<gene>
    <name evidence="4" type="ORF">SAMN04487998_3791</name>
</gene>
<dbReference type="STRING" id="82805.SAMN04487998_3791"/>
<dbReference type="SUPFAM" id="SSF140931">
    <property type="entry name" value="Fic-like"/>
    <property type="match status" value="1"/>
</dbReference>
<dbReference type="Gene3D" id="1.10.3290.10">
    <property type="entry name" value="Fido-like domain"/>
    <property type="match status" value="1"/>
</dbReference>
<dbReference type="Proteomes" id="UP000198697">
    <property type="component" value="Unassembled WGS sequence"/>
</dbReference>
<dbReference type="PANTHER" id="PTHR13504">
    <property type="entry name" value="FIDO DOMAIN-CONTAINING PROTEIN DDB_G0283145"/>
    <property type="match status" value="1"/>
</dbReference>
<feature type="active site" evidence="1">
    <location>
        <position position="395"/>
    </location>
</feature>
<evidence type="ECO:0000313" key="4">
    <source>
        <dbReference type="EMBL" id="SEU08187.1"/>
    </source>
</evidence>
<sequence length="488" mass="54723">MEKSSPWPLLVFATSDKAISRRIQQARRAGELRQLLPRVYTPDLTTAPAVLVRRNWLPILGHLYPDAVISHRSGLDAQPTPEGDIFLTYKYAKKVVLPGLMVHLVPGPGPQELDRPFGSTTLSFASEPRALLENFQLGRARGGISKTLPGSAVEEYLERLLRVRGEDGLNELRDQARTLATHLGWEAEFGRLSQVMAALLATAPSKLLTSPIARARVLGLPYDPDRAELFATLLTALRQHPLSSRPDPAAQPPAYYELAFFEAYFSNFIEGTVFQVDEAHDMVVGNAPVPGRHADSHDVLSTYQLVSNLAEMRVVPTTADELLALLQRRHATLLRERPDKRPGQWKERANQAGTTNFVEPELVRGTLHQGFACYTALEHPLARAAMMMFIVSEVHPFDDGNGRLARIMLNAELVRGGLSRIIITTSYRQDYLRALRRLSRQRDPGLYLRMLDRAQAFTAELQADSYHRLKAQLTQVRAFDEANEEMVW</sequence>
<accession>A0A1I0JEA0</accession>
<evidence type="ECO:0000256" key="2">
    <source>
        <dbReference type="PIRSR" id="PIRSR640198-2"/>
    </source>
</evidence>
<protein>
    <submittedName>
        <fullName evidence="4">Fic family protein</fullName>
    </submittedName>
</protein>